<proteinExistence type="predicted"/>
<evidence type="ECO:0000313" key="2">
    <source>
        <dbReference type="Proteomes" id="UP001162891"/>
    </source>
</evidence>
<dbReference type="RefSeq" id="WP_248360195.1">
    <property type="nucleotide sequence ID" value="NZ_AP025591.1"/>
</dbReference>
<keyword evidence="2" id="KW-1185">Reference proteome</keyword>
<dbReference type="EMBL" id="AP025591">
    <property type="protein sequence ID" value="BDG02504.1"/>
    <property type="molecule type" value="Genomic_DNA"/>
</dbReference>
<dbReference type="Proteomes" id="UP001162891">
    <property type="component" value="Chromosome"/>
</dbReference>
<accession>A0ABN6MS00</accession>
<evidence type="ECO:0008006" key="3">
    <source>
        <dbReference type="Google" id="ProtNLM"/>
    </source>
</evidence>
<organism evidence="1 2">
    <name type="scientific">Anaeromyxobacter oryzae</name>
    <dbReference type="NCBI Taxonomy" id="2918170"/>
    <lineage>
        <taxon>Bacteria</taxon>
        <taxon>Pseudomonadati</taxon>
        <taxon>Myxococcota</taxon>
        <taxon>Myxococcia</taxon>
        <taxon>Myxococcales</taxon>
        <taxon>Cystobacterineae</taxon>
        <taxon>Anaeromyxobacteraceae</taxon>
        <taxon>Anaeromyxobacter</taxon>
    </lineage>
</organism>
<gene>
    <name evidence="1" type="ORF">AMOR_15000</name>
</gene>
<evidence type="ECO:0000313" key="1">
    <source>
        <dbReference type="EMBL" id="BDG02504.1"/>
    </source>
</evidence>
<reference evidence="2" key="1">
    <citation type="journal article" date="2022" name="Int. J. Syst. Evol. Microbiol.">
        <title>Anaeromyxobacter oryzae sp. nov., Anaeromyxobacter diazotrophicus sp. nov. and Anaeromyxobacter paludicola sp. nov., isolated from paddy soils.</title>
        <authorList>
            <person name="Itoh H."/>
            <person name="Xu Z."/>
            <person name="Mise K."/>
            <person name="Masuda Y."/>
            <person name="Ushijima N."/>
            <person name="Hayakawa C."/>
            <person name="Shiratori Y."/>
            <person name="Senoo K."/>
        </authorList>
    </citation>
    <scope>NUCLEOTIDE SEQUENCE [LARGE SCALE GENOMIC DNA]</scope>
    <source>
        <strain evidence="2">Red232</strain>
    </source>
</reference>
<sequence>MASERQWQESIRAGFQVFDRDGGEEFGAVRDVCPEGRLELLVNIENGGDHCIPLDAIVDVHSEKVIVDATRLDPAVRHAIAHAHDGERPGL</sequence>
<protein>
    <recommendedName>
        <fullName evidence="3">PRC-barrel domain-containing protein</fullName>
    </recommendedName>
</protein>
<name>A0ABN6MS00_9BACT</name>